<feature type="domain" description="C2H2-type" evidence="11">
    <location>
        <begin position="188"/>
        <end position="215"/>
    </location>
</feature>
<dbReference type="GeneTree" id="ENSGT00940000154308"/>
<dbReference type="FunFam" id="3.30.160.60:FF:002282">
    <property type="entry name" value="Wu:fb97d07 protein"/>
    <property type="match status" value="1"/>
</dbReference>
<evidence type="ECO:0000259" key="11">
    <source>
        <dbReference type="PROSITE" id="PS50157"/>
    </source>
</evidence>
<reference evidence="12" key="1">
    <citation type="submission" date="2025-08" db="UniProtKB">
        <authorList>
            <consortium name="Ensembl"/>
        </authorList>
    </citation>
    <scope>IDENTIFICATION</scope>
</reference>
<feature type="region of interest" description="Disordered" evidence="10">
    <location>
        <begin position="349"/>
        <end position="371"/>
    </location>
</feature>
<feature type="domain" description="C2H2-type" evidence="11">
    <location>
        <begin position="132"/>
        <end position="159"/>
    </location>
</feature>
<dbReference type="PANTHER" id="PTHR24404">
    <property type="entry name" value="ZINC FINGER PROTEIN"/>
    <property type="match status" value="1"/>
</dbReference>
<dbReference type="PROSITE" id="PS00028">
    <property type="entry name" value="ZINC_FINGER_C2H2_1"/>
    <property type="match status" value="8"/>
</dbReference>
<feature type="compositionally biased region" description="Polar residues" evidence="10">
    <location>
        <begin position="449"/>
        <end position="462"/>
    </location>
</feature>
<keyword evidence="13" id="KW-1185">Reference proteome</keyword>
<evidence type="ECO:0000256" key="10">
    <source>
        <dbReference type="SAM" id="MobiDB-lite"/>
    </source>
</evidence>
<dbReference type="FunFam" id="3.30.160.60:FF:000671">
    <property type="entry name" value="Zinc finger protein 26"/>
    <property type="match status" value="1"/>
</dbReference>
<dbReference type="PROSITE" id="PS50157">
    <property type="entry name" value="ZINC_FINGER_C2H2_2"/>
    <property type="match status" value="8"/>
</dbReference>
<evidence type="ECO:0000256" key="5">
    <source>
        <dbReference type="ARBA" id="ARBA00022771"/>
    </source>
</evidence>
<dbReference type="GO" id="GO:0008270">
    <property type="term" value="F:zinc ion binding"/>
    <property type="evidence" value="ECO:0007669"/>
    <property type="project" value="UniProtKB-KW"/>
</dbReference>
<dbReference type="InterPro" id="IPR036236">
    <property type="entry name" value="Znf_C2H2_sf"/>
</dbReference>
<dbReference type="FunFam" id="3.30.160.60:FF:001427">
    <property type="entry name" value="Zinc finger 45-like"/>
    <property type="match status" value="1"/>
</dbReference>
<proteinExistence type="inferred from homology"/>
<dbReference type="FunFam" id="3.30.160.60:FF:001954">
    <property type="entry name" value="Zinc finger protein 787"/>
    <property type="match status" value="1"/>
</dbReference>
<evidence type="ECO:0000256" key="8">
    <source>
        <dbReference type="ARBA" id="ARBA00023242"/>
    </source>
</evidence>
<evidence type="ECO:0000256" key="6">
    <source>
        <dbReference type="ARBA" id="ARBA00022833"/>
    </source>
</evidence>
<feature type="domain" description="C2H2-type" evidence="11">
    <location>
        <begin position="216"/>
        <end position="243"/>
    </location>
</feature>
<feature type="domain" description="C2H2-type" evidence="11">
    <location>
        <begin position="272"/>
        <end position="299"/>
    </location>
</feature>
<feature type="compositionally biased region" description="Basic and acidic residues" evidence="10">
    <location>
        <begin position="38"/>
        <end position="61"/>
    </location>
</feature>
<keyword evidence="6" id="KW-0862">Zinc</keyword>
<dbReference type="SUPFAM" id="SSF57667">
    <property type="entry name" value="beta-beta-alpha zinc fingers"/>
    <property type="match status" value="4"/>
</dbReference>
<dbReference type="GO" id="GO:0003700">
    <property type="term" value="F:DNA-binding transcription factor activity"/>
    <property type="evidence" value="ECO:0007669"/>
    <property type="project" value="TreeGrafter"/>
</dbReference>
<dbReference type="Pfam" id="PF00096">
    <property type="entry name" value="zf-C2H2"/>
    <property type="match status" value="6"/>
</dbReference>
<feature type="compositionally biased region" description="Acidic residues" evidence="10">
    <location>
        <begin position="62"/>
        <end position="71"/>
    </location>
</feature>
<evidence type="ECO:0000313" key="12">
    <source>
        <dbReference type="Ensembl" id="ENSCCRP00000163510.1"/>
    </source>
</evidence>
<feature type="region of interest" description="Disordered" evidence="10">
    <location>
        <begin position="433"/>
        <end position="462"/>
    </location>
</feature>
<evidence type="ECO:0000313" key="13">
    <source>
        <dbReference type="Proteomes" id="UP001108240"/>
    </source>
</evidence>
<evidence type="ECO:0000256" key="9">
    <source>
        <dbReference type="PROSITE-ProRule" id="PRU00042"/>
    </source>
</evidence>
<dbReference type="FunFam" id="3.30.160.60:FF:001846">
    <property type="entry name" value="ZNF121 isoform 1"/>
    <property type="match status" value="1"/>
</dbReference>
<protein>
    <recommendedName>
        <fullName evidence="11">C2H2-type domain-containing protein</fullName>
    </recommendedName>
</protein>
<keyword evidence="3" id="KW-0479">Metal-binding</keyword>
<dbReference type="Ensembl" id="ENSCCRT00000128021.1">
    <property type="protein sequence ID" value="ENSCCRP00000163510.1"/>
    <property type="gene ID" value="ENSCCRG00000073688.1"/>
</dbReference>
<comment type="subcellular location">
    <subcellularLocation>
        <location evidence="1">Nucleus</location>
    </subcellularLocation>
</comment>
<dbReference type="OMA" id="SCACEIC"/>
<dbReference type="SMART" id="SM00355">
    <property type="entry name" value="ZnF_C2H2"/>
    <property type="match status" value="8"/>
</dbReference>
<keyword evidence="4" id="KW-0677">Repeat</keyword>
<dbReference type="FunFam" id="3.30.160.60:FF:000912">
    <property type="entry name" value="Zinc finger protein 660"/>
    <property type="match status" value="1"/>
</dbReference>
<accession>A0A9J8CDY9</accession>
<evidence type="ECO:0000256" key="1">
    <source>
        <dbReference type="ARBA" id="ARBA00004123"/>
    </source>
</evidence>
<keyword evidence="8" id="KW-0539">Nucleus</keyword>
<feature type="region of interest" description="Disordered" evidence="10">
    <location>
        <begin position="38"/>
        <end position="94"/>
    </location>
</feature>
<feature type="compositionally biased region" description="Low complexity" evidence="10">
    <location>
        <begin position="349"/>
        <end position="360"/>
    </location>
</feature>
<comment type="similarity">
    <text evidence="2">Belongs to the krueppel C2H2-type zinc-finger protein family.</text>
</comment>
<dbReference type="FunFam" id="3.30.160.60:FF:002449">
    <property type="entry name" value="Zinc finger protein 1144"/>
    <property type="match status" value="1"/>
</dbReference>
<dbReference type="FunFam" id="3.30.160.60:FF:004895">
    <property type="match status" value="1"/>
</dbReference>
<feature type="domain" description="C2H2-type" evidence="11">
    <location>
        <begin position="300"/>
        <end position="328"/>
    </location>
</feature>
<dbReference type="GO" id="GO:0000978">
    <property type="term" value="F:RNA polymerase II cis-regulatory region sequence-specific DNA binding"/>
    <property type="evidence" value="ECO:0007669"/>
    <property type="project" value="TreeGrafter"/>
</dbReference>
<keyword evidence="7" id="KW-0238">DNA-binding</keyword>
<evidence type="ECO:0000256" key="2">
    <source>
        <dbReference type="ARBA" id="ARBA00006991"/>
    </source>
</evidence>
<feature type="domain" description="C2H2-type" evidence="11">
    <location>
        <begin position="244"/>
        <end position="271"/>
    </location>
</feature>
<dbReference type="InterPro" id="IPR013087">
    <property type="entry name" value="Znf_C2H2_type"/>
</dbReference>
<dbReference type="Gene3D" id="3.30.160.60">
    <property type="entry name" value="Classic Zinc Finger"/>
    <property type="match status" value="8"/>
</dbReference>
<dbReference type="InterPro" id="IPR050589">
    <property type="entry name" value="Ikaros_C2H2-ZF"/>
</dbReference>
<sequence length="462" mass="53169">MFSEAPPKQSHNQQFSNKCWDILIKASNHQEELKSAKTEFIKEDREKMRDPEPCKIKRTEEQTELIEDNGEKEELSEVEETKNVKSGEKPKQNNLKKRRAMKFFTCTQCGKRFTCKLHLDVHMRVHTGEKPFTCDQCGKSFSQSANLKKHMIIHTGEKLYACDQCGKTFLWASNLTTHLTVHTEEKPHSCHLCGKSFSLLQSLKMHQKIHTGVRQYMCFECEKTFISASSLKLHRRIHTGEKPYKCSHCDKSFNQSAHLKTHERIHTGDKPYMCSHCDKRFIHTGHLKTHERIHTGEKPYHCTACGKCFNQSSALRTHTKRYHNALSTIDSLALSPCSDASTSQLVIAASPPATSSSTSRTPERVVPGKRKRNMHHQEHLAVLREMQVADIQQQELNRAQRELHLQMAIDEARQAREQEAALRREENAQTAAFNQAFQKSDRTDKNRTLCPTKTSLVHTSRK</sequence>
<evidence type="ECO:0000256" key="3">
    <source>
        <dbReference type="ARBA" id="ARBA00022723"/>
    </source>
</evidence>
<reference evidence="12" key="2">
    <citation type="submission" date="2025-09" db="UniProtKB">
        <authorList>
            <consortium name="Ensembl"/>
        </authorList>
    </citation>
    <scope>IDENTIFICATION</scope>
</reference>
<keyword evidence="5 9" id="KW-0863">Zinc-finger</keyword>
<feature type="domain" description="C2H2-type" evidence="11">
    <location>
        <begin position="160"/>
        <end position="187"/>
    </location>
</feature>
<name>A0A9J8CDY9_CYPCA</name>
<dbReference type="PANTHER" id="PTHR24404:SF111">
    <property type="entry name" value="GASTRULA ZINC FINGER PROTEIN XLCGF49.1-LIKE-RELATED"/>
    <property type="match status" value="1"/>
</dbReference>
<dbReference type="GO" id="GO:0006357">
    <property type="term" value="P:regulation of transcription by RNA polymerase II"/>
    <property type="evidence" value="ECO:0007669"/>
    <property type="project" value="TreeGrafter"/>
</dbReference>
<feature type="compositionally biased region" description="Basic and acidic residues" evidence="10">
    <location>
        <begin position="72"/>
        <end position="91"/>
    </location>
</feature>
<evidence type="ECO:0000256" key="4">
    <source>
        <dbReference type="ARBA" id="ARBA00022737"/>
    </source>
</evidence>
<organism evidence="12 13">
    <name type="scientific">Cyprinus carpio carpio</name>
    <dbReference type="NCBI Taxonomy" id="630221"/>
    <lineage>
        <taxon>Eukaryota</taxon>
        <taxon>Metazoa</taxon>
        <taxon>Chordata</taxon>
        <taxon>Craniata</taxon>
        <taxon>Vertebrata</taxon>
        <taxon>Euteleostomi</taxon>
        <taxon>Actinopterygii</taxon>
        <taxon>Neopterygii</taxon>
        <taxon>Teleostei</taxon>
        <taxon>Ostariophysi</taxon>
        <taxon>Cypriniformes</taxon>
        <taxon>Cyprinidae</taxon>
        <taxon>Cyprininae</taxon>
        <taxon>Cyprinus</taxon>
    </lineage>
</organism>
<dbReference type="FunFam" id="3.30.160.60:FF:000557">
    <property type="entry name" value="zinc finger and SCAN domain-containing protein 29"/>
    <property type="match status" value="1"/>
</dbReference>
<dbReference type="AlphaFoldDB" id="A0A9J8CDY9"/>
<dbReference type="Proteomes" id="UP001108240">
    <property type="component" value="Unplaced"/>
</dbReference>
<feature type="domain" description="C2H2-type" evidence="11">
    <location>
        <begin position="104"/>
        <end position="131"/>
    </location>
</feature>
<dbReference type="GO" id="GO:0005634">
    <property type="term" value="C:nucleus"/>
    <property type="evidence" value="ECO:0007669"/>
    <property type="project" value="UniProtKB-SubCell"/>
</dbReference>
<evidence type="ECO:0000256" key="7">
    <source>
        <dbReference type="ARBA" id="ARBA00023125"/>
    </source>
</evidence>